<dbReference type="InterPro" id="IPR000477">
    <property type="entry name" value="RT_dom"/>
</dbReference>
<dbReference type="Gene3D" id="3.30.70.270">
    <property type="match status" value="1"/>
</dbReference>
<dbReference type="InterPro" id="IPR043502">
    <property type="entry name" value="DNA/RNA_pol_sf"/>
</dbReference>
<accession>A0A392M1S0</accession>
<feature type="non-terminal residue" evidence="9">
    <location>
        <position position="445"/>
    </location>
</feature>
<evidence type="ECO:0000313" key="9">
    <source>
        <dbReference type="EMBL" id="MCH81215.1"/>
    </source>
</evidence>
<gene>
    <name evidence="9" type="ORF">A2U01_0001999</name>
</gene>
<proteinExistence type="predicted"/>
<comment type="caution">
    <text evidence="9">The sequence shown here is derived from an EMBL/GenBank/DDBJ whole genome shotgun (WGS) entry which is preliminary data.</text>
</comment>
<dbReference type="PANTHER" id="PTHR24559:SF441">
    <property type="entry name" value="NUCLEOTIDYLTRANSFERASE, RIBONUCLEASE H"/>
    <property type="match status" value="1"/>
</dbReference>
<evidence type="ECO:0000256" key="7">
    <source>
        <dbReference type="ARBA" id="ARBA00022918"/>
    </source>
</evidence>
<keyword evidence="7" id="KW-0695">RNA-directed DNA polymerase</keyword>
<dbReference type="AlphaFoldDB" id="A0A392M1S0"/>
<organism evidence="9 10">
    <name type="scientific">Trifolium medium</name>
    <dbReference type="NCBI Taxonomy" id="97028"/>
    <lineage>
        <taxon>Eukaryota</taxon>
        <taxon>Viridiplantae</taxon>
        <taxon>Streptophyta</taxon>
        <taxon>Embryophyta</taxon>
        <taxon>Tracheophyta</taxon>
        <taxon>Spermatophyta</taxon>
        <taxon>Magnoliopsida</taxon>
        <taxon>eudicotyledons</taxon>
        <taxon>Gunneridae</taxon>
        <taxon>Pentapetalae</taxon>
        <taxon>rosids</taxon>
        <taxon>fabids</taxon>
        <taxon>Fabales</taxon>
        <taxon>Fabaceae</taxon>
        <taxon>Papilionoideae</taxon>
        <taxon>50 kb inversion clade</taxon>
        <taxon>NPAAA clade</taxon>
        <taxon>Hologalegina</taxon>
        <taxon>IRL clade</taxon>
        <taxon>Trifolieae</taxon>
        <taxon>Trifolium</taxon>
    </lineage>
</organism>
<dbReference type="PANTHER" id="PTHR24559">
    <property type="entry name" value="TRANSPOSON TY3-I GAG-POL POLYPROTEIN"/>
    <property type="match status" value="1"/>
</dbReference>
<dbReference type="Proteomes" id="UP000265520">
    <property type="component" value="Unassembled WGS sequence"/>
</dbReference>
<protein>
    <submittedName>
        <fullName evidence="9">Ty3/gypsy retrotransposon protein</fullName>
    </submittedName>
</protein>
<dbReference type="GO" id="GO:0004519">
    <property type="term" value="F:endonuclease activity"/>
    <property type="evidence" value="ECO:0007669"/>
    <property type="project" value="UniProtKB-KW"/>
</dbReference>
<keyword evidence="5" id="KW-0255">Endonuclease</keyword>
<evidence type="ECO:0000313" key="10">
    <source>
        <dbReference type="Proteomes" id="UP000265520"/>
    </source>
</evidence>
<dbReference type="InterPro" id="IPR021109">
    <property type="entry name" value="Peptidase_aspartic_dom_sf"/>
</dbReference>
<dbReference type="Gene3D" id="3.10.10.10">
    <property type="entry name" value="HIV Type 1 Reverse Transcriptase, subunit A, domain 1"/>
    <property type="match status" value="1"/>
</dbReference>
<keyword evidence="4" id="KW-0540">Nuclease</keyword>
<evidence type="ECO:0000256" key="2">
    <source>
        <dbReference type="ARBA" id="ARBA00022679"/>
    </source>
</evidence>
<sequence length="445" mass="50041">MKKWKGVRSMHNEEMAERRAKGLCFKCGGKFHPTLHKCPECSLRVLLLGEGEAMNEEGEIVALEVTENEESEEEEVECKSMGMLGTMGEYRTMKIEGMVENMVVLVLIDSGVSHNFISPKLATALGLSITPVAVRSIKLGDGHKVFSQGICEGIRMKFGSVEVVVDALVLELGGLDVVLGVSGLNTLGKVVMDWSTLTMQFLHNGQLVKLQSQGIKQEQQSFLNSFLEDKQRGGGFEWWWSLEGEDKQNKDIMSIDLSPILEQFPTVFQDHIQLPPERTQVHQIRPSMSAYSSPVILVKKKDKSWRMYVDYRALNKATIPDKYPIPIVDELLDELYGAIIFSKIDLKSGYHQIRVHENDIHKTAFRTHNGHYEYLVMPFEVVYKPGPENKAADALSRCNGDVEFQQLISYPTWVGGKLLLDEVAHDPYNQNLIAEVQQGSKAANQ</sequence>
<dbReference type="CDD" id="cd00303">
    <property type="entry name" value="retropepsin_like"/>
    <property type="match status" value="1"/>
</dbReference>
<dbReference type="SUPFAM" id="SSF50630">
    <property type="entry name" value="Acid proteases"/>
    <property type="match status" value="1"/>
</dbReference>
<evidence type="ECO:0000256" key="4">
    <source>
        <dbReference type="ARBA" id="ARBA00022722"/>
    </source>
</evidence>
<dbReference type="Pfam" id="PF08284">
    <property type="entry name" value="RVP_2"/>
    <property type="match status" value="1"/>
</dbReference>
<dbReference type="Pfam" id="PF00078">
    <property type="entry name" value="RVT_1"/>
    <property type="match status" value="1"/>
</dbReference>
<dbReference type="EMBL" id="LXQA010002020">
    <property type="protein sequence ID" value="MCH81215.1"/>
    <property type="molecule type" value="Genomic_DNA"/>
</dbReference>
<evidence type="ECO:0000256" key="3">
    <source>
        <dbReference type="ARBA" id="ARBA00022695"/>
    </source>
</evidence>
<dbReference type="GO" id="GO:0003964">
    <property type="term" value="F:RNA-directed DNA polymerase activity"/>
    <property type="evidence" value="ECO:0007669"/>
    <property type="project" value="UniProtKB-KW"/>
</dbReference>
<dbReference type="SUPFAM" id="SSF56672">
    <property type="entry name" value="DNA/RNA polymerases"/>
    <property type="match status" value="1"/>
</dbReference>
<evidence type="ECO:0000259" key="8">
    <source>
        <dbReference type="Pfam" id="PF00078"/>
    </source>
</evidence>
<keyword evidence="10" id="KW-1185">Reference proteome</keyword>
<keyword evidence="1" id="KW-0645">Protease</keyword>
<dbReference type="FunFam" id="3.10.10.10:FF:000007">
    <property type="entry name" value="Retrovirus-related Pol polyprotein from transposon 17.6-like Protein"/>
    <property type="match status" value="1"/>
</dbReference>
<evidence type="ECO:0000256" key="1">
    <source>
        <dbReference type="ARBA" id="ARBA00022670"/>
    </source>
</evidence>
<feature type="domain" description="Reverse transcriptase" evidence="8">
    <location>
        <begin position="298"/>
        <end position="379"/>
    </location>
</feature>
<keyword evidence="6" id="KW-0378">Hydrolase</keyword>
<evidence type="ECO:0000256" key="6">
    <source>
        <dbReference type="ARBA" id="ARBA00022801"/>
    </source>
</evidence>
<keyword evidence="3" id="KW-0548">Nucleotidyltransferase</keyword>
<dbReference type="Gene3D" id="2.40.70.10">
    <property type="entry name" value="Acid Proteases"/>
    <property type="match status" value="1"/>
</dbReference>
<dbReference type="GO" id="GO:0008233">
    <property type="term" value="F:peptidase activity"/>
    <property type="evidence" value="ECO:0007669"/>
    <property type="project" value="UniProtKB-KW"/>
</dbReference>
<dbReference type="InterPro" id="IPR043128">
    <property type="entry name" value="Rev_trsase/Diguanyl_cyclase"/>
</dbReference>
<dbReference type="CDD" id="cd01647">
    <property type="entry name" value="RT_LTR"/>
    <property type="match status" value="1"/>
</dbReference>
<reference evidence="9 10" key="1">
    <citation type="journal article" date="2018" name="Front. Plant Sci.">
        <title>Red Clover (Trifolium pratense) and Zigzag Clover (T. medium) - A Picture of Genomic Similarities and Differences.</title>
        <authorList>
            <person name="Dluhosova J."/>
            <person name="Istvanek J."/>
            <person name="Nedelnik J."/>
            <person name="Repkova J."/>
        </authorList>
    </citation>
    <scope>NUCLEOTIDE SEQUENCE [LARGE SCALE GENOMIC DNA]</scope>
    <source>
        <strain evidence="10">cv. 10/8</strain>
        <tissue evidence="9">Leaf</tissue>
    </source>
</reference>
<dbReference type="GO" id="GO:0006508">
    <property type="term" value="P:proteolysis"/>
    <property type="evidence" value="ECO:0007669"/>
    <property type="project" value="UniProtKB-KW"/>
</dbReference>
<keyword evidence="2" id="KW-0808">Transferase</keyword>
<dbReference type="InterPro" id="IPR053134">
    <property type="entry name" value="RNA-dir_DNA_polymerase"/>
</dbReference>
<evidence type="ECO:0000256" key="5">
    <source>
        <dbReference type="ARBA" id="ARBA00022759"/>
    </source>
</evidence>
<name>A0A392M1S0_9FABA</name>